<evidence type="ECO:0000313" key="5">
    <source>
        <dbReference type="EMBL" id="EXY89293.1"/>
    </source>
</evidence>
<dbReference type="EMBL" id="JGDB01000400">
    <property type="protein sequence ID" value="EXY87624.1"/>
    <property type="molecule type" value="Genomic_DNA"/>
</dbReference>
<comment type="caution">
    <text evidence="4">The sequence shown here is derived from an EMBL/GenBank/DDBJ whole genome shotgun (WGS) entry which is preliminary data.</text>
</comment>
<name>A0A015TXS3_BACFG</name>
<dbReference type="RefSeq" id="WP_005797863.1">
    <property type="nucleotide sequence ID" value="NZ_JGDB01000255.1"/>
</dbReference>
<protein>
    <submittedName>
        <fullName evidence="4">Helix-turn-helix family protein</fullName>
    </submittedName>
</protein>
<dbReference type="Gene3D" id="1.10.260.40">
    <property type="entry name" value="lambda repressor-like DNA-binding domains"/>
    <property type="match status" value="1"/>
</dbReference>
<dbReference type="EMBL" id="JGDB01000256">
    <property type="protein sequence ID" value="EXY89209.1"/>
    <property type="molecule type" value="Genomic_DNA"/>
</dbReference>
<reference evidence="4 6" key="1">
    <citation type="submission" date="2014-02" db="EMBL/GenBank/DDBJ databases">
        <authorList>
            <person name="Sears C."/>
            <person name="Carroll K."/>
            <person name="Sack B.R."/>
            <person name="Qadri F."/>
            <person name="Myers L.L."/>
            <person name="Chung G.-T."/>
            <person name="Escheverria P."/>
            <person name="Fraser C.M."/>
            <person name="Sadzewicz L."/>
            <person name="Shefchek K.A."/>
            <person name="Tallon L."/>
            <person name="Das S.P."/>
            <person name="Daugherty S."/>
            <person name="Mongodin E.F."/>
        </authorList>
    </citation>
    <scope>NUCLEOTIDE SEQUENCE [LARGE SCALE GENOMIC DNA]</scope>
    <source>
        <strain evidence="4">3998T</strain>
        <strain evidence="6">3998T(B)3</strain>
    </source>
</reference>
<dbReference type="InterPro" id="IPR010982">
    <property type="entry name" value="Lambda_DNA-bd_dom_sf"/>
</dbReference>
<dbReference type="EMBL" id="JGDB01000255">
    <property type="protein sequence ID" value="EXY89293.1"/>
    <property type="molecule type" value="Genomic_DNA"/>
</dbReference>
<dbReference type="Proteomes" id="UP000020773">
    <property type="component" value="Unassembled WGS sequence"/>
</dbReference>
<evidence type="ECO:0000313" key="6">
    <source>
        <dbReference type="Proteomes" id="UP000020773"/>
    </source>
</evidence>
<dbReference type="Pfam" id="PF01381">
    <property type="entry name" value="HTH_3"/>
    <property type="match status" value="1"/>
</dbReference>
<evidence type="ECO:0000259" key="2">
    <source>
        <dbReference type="PROSITE" id="PS50943"/>
    </source>
</evidence>
<dbReference type="CDD" id="cd00093">
    <property type="entry name" value="HTH_XRE"/>
    <property type="match status" value="1"/>
</dbReference>
<dbReference type="AlphaFoldDB" id="A0A015TXS3"/>
<evidence type="ECO:0000313" key="4">
    <source>
        <dbReference type="EMBL" id="EXY89209.1"/>
    </source>
</evidence>
<dbReference type="SUPFAM" id="SSF47413">
    <property type="entry name" value="lambda repressor-like DNA-binding domains"/>
    <property type="match status" value="1"/>
</dbReference>
<dbReference type="PATRIC" id="fig|1339316.3.peg.3859"/>
<dbReference type="GO" id="GO:0003677">
    <property type="term" value="F:DNA binding"/>
    <property type="evidence" value="ECO:0007669"/>
    <property type="project" value="InterPro"/>
</dbReference>
<dbReference type="InterPro" id="IPR001387">
    <property type="entry name" value="Cro/C1-type_HTH"/>
</dbReference>
<proteinExistence type="predicted"/>
<gene>
    <name evidence="5" type="ORF">M125_4079</name>
    <name evidence="4" type="ORF">M125_4127</name>
    <name evidence="3" type="ORF">M125_5771</name>
</gene>
<dbReference type="SMART" id="SM00530">
    <property type="entry name" value="HTH_XRE"/>
    <property type="match status" value="1"/>
</dbReference>
<evidence type="ECO:0000256" key="1">
    <source>
        <dbReference type="SAM" id="Coils"/>
    </source>
</evidence>
<keyword evidence="1" id="KW-0175">Coiled coil</keyword>
<evidence type="ECO:0000313" key="3">
    <source>
        <dbReference type="EMBL" id="EXY87624.1"/>
    </source>
</evidence>
<sequence>METEEEIQNVNVHHGHNIRRTRIEKNIKQDALAALVNMTQPNVSKYEKMRVIEDEMLNRFARALNVPVEYLKTLEEDAPSVVFENITNNVHDNKDSSVPITGYKGQDATTNSFNPIDKITELYERLLEEKDEKYAALEKRIQGLEQQNNNGK</sequence>
<accession>A0A015TXS3</accession>
<feature type="domain" description="HTH cro/C1-type" evidence="2">
    <location>
        <begin position="18"/>
        <end position="71"/>
    </location>
</feature>
<dbReference type="PROSITE" id="PS50943">
    <property type="entry name" value="HTH_CROC1"/>
    <property type="match status" value="1"/>
</dbReference>
<organism evidence="4 6">
    <name type="scientific">Bacteroides fragilis str. 3998T(B)3</name>
    <dbReference type="NCBI Taxonomy" id="1339316"/>
    <lineage>
        <taxon>Bacteria</taxon>
        <taxon>Pseudomonadati</taxon>
        <taxon>Bacteroidota</taxon>
        <taxon>Bacteroidia</taxon>
        <taxon>Bacteroidales</taxon>
        <taxon>Bacteroidaceae</taxon>
        <taxon>Bacteroides</taxon>
    </lineage>
</organism>
<feature type="coiled-coil region" evidence="1">
    <location>
        <begin position="120"/>
        <end position="147"/>
    </location>
</feature>